<sequence>MLIVCLWCVEEILMPIVGAAGYCSWDCQEAAVHRPAADDELAPAAGRPRLPRRVRVRRRPVRPALRDS</sequence>
<reference evidence="2" key="1">
    <citation type="submission" date="2016-07" db="EMBL/GenBank/DDBJ databases">
        <title>Frankia sp. NRRL B-16219 Genome sequencing.</title>
        <authorList>
            <person name="Ghodhbane-Gtari F."/>
            <person name="Swanson E."/>
            <person name="Gueddou A."/>
            <person name="Louati M."/>
            <person name="Nouioui I."/>
            <person name="Hezbri K."/>
            <person name="Abebe-Akele F."/>
            <person name="Simpson S."/>
            <person name="Morris K."/>
            <person name="Thomas K."/>
            <person name="Gtari M."/>
            <person name="Tisa L.S."/>
        </authorList>
    </citation>
    <scope>NUCLEOTIDE SEQUENCE [LARGE SCALE GENOMIC DNA]</scope>
    <source>
        <strain evidence="2">NRRL B-16219</strain>
    </source>
</reference>
<evidence type="ECO:0000313" key="2">
    <source>
        <dbReference type="Proteomes" id="UP000179769"/>
    </source>
</evidence>
<accession>A0A1S1QAK5</accession>
<organism evidence="1 2">
    <name type="scientific">Parafrankia soli</name>
    <dbReference type="NCBI Taxonomy" id="2599596"/>
    <lineage>
        <taxon>Bacteria</taxon>
        <taxon>Bacillati</taxon>
        <taxon>Actinomycetota</taxon>
        <taxon>Actinomycetes</taxon>
        <taxon>Frankiales</taxon>
        <taxon>Frankiaceae</taxon>
        <taxon>Parafrankia</taxon>
    </lineage>
</organism>
<evidence type="ECO:0000313" key="1">
    <source>
        <dbReference type="EMBL" id="OHV30245.1"/>
    </source>
</evidence>
<proteinExistence type="predicted"/>
<dbReference type="AlphaFoldDB" id="A0A1S1QAK5"/>
<gene>
    <name evidence="1" type="ORF">BBK14_16605</name>
</gene>
<keyword evidence="2" id="KW-1185">Reference proteome</keyword>
<comment type="caution">
    <text evidence="1">The sequence shown here is derived from an EMBL/GenBank/DDBJ whole genome shotgun (WGS) entry which is preliminary data.</text>
</comment>
<dbReference type="Proteomes" id="UP000179769">
    <property type="component" value="Unassembled WGS sequence"/>
</dbReference>
<name>A0A1S1QAK5_9ACTN</name>
<protein>
    <submittedName>
        <fullName evidence="1">Uncharacterized protein</fullName>
    </submittedName>
</protein>
<dbReference type="EMBL" id="MAXA01000180">
    <property type="protein sequence ID" value="OHV30245.1"/>
    <property type="molecule type" value="Genomic_DNA"/>
</dbReference>